<organism evidence="1 2">
    <name type="scientific">Thiobacter aerophilum</name>
    <dbReference type="NCBI Taxonomy" id="3121275"/>
    <lineage>
        <taxon>Bacteria</taxon>
        <taxon>Pseudomonadati</taxon>
        <taxon>Pseudomonadota</taxon>
        <taxon>Betaproteobacteria</taxon>
        <taxon>Burkholderiales</taxon>
        <taxon>Thiobacteraceae</taxon>
        <taxon>Thiobacter</taxon>
    </lineage>
</organism>
<evidence type="ECO:0000313" key="1">
    <source>
        <dbReference type="EMBL" id="MEO1767122.1"/>
    </source>
</evidence>
<evidence type="ECO:0000313" key="2">
    <source>
        <dbReference type="Proteomes" id="UP001482231"/>
    </source>
</evidence>
<dbReference type="Proteomes" id="UP001482231">
    <property type="component" value="Unassembled WGS sequence"/>
</dbReference>
<protein>
    <submittedName>
        <fullName evidence="1">DUF3025 domain-containing protein</fullName>
    </submittedName>
</protein>
<proteinExistence type="predicted"/>
<sequence>MHTPWNPQRLQGPLFASLATVLARLPWPAGRWPNYPQYQALLDGLPMPVMSGLGVPLRVSAPLAAGPDWQTGYEARIAREGLLPTRLQNWHDLFNLLVWVAFPRSKAALNRCHYRLQEARAQRGEGGRTPAEQALAQFDESGVIIVAADAELLSLMRAFRWKALFWQKRARVQTHMACYLFGHGLMEKALAPFVGMTGKGVVVEVSAEFFRLRLTEQLARLDGIVAAVVPQLTSPADLQPVPVLGFPGFTSANDEPTYYDNLAYFRPGRRRDRAAPT</sequence>
<gene>
    <name evidence="1" type="ORF">V6E02_07845</name>
</gene>
<dbReference type="RefSeq" id="WP_347308231.1">
    <property type="nucleotide sequence ID" value="NZ_JBAJEX010000005.1"/>
</dbReference>
<keyword evidence="2" id="KW-1185">Reference proteome</keyword>
<comment type="caution">
    <text evidence="1">The sequence shown here is derived from an EMBL/GenBank/DDBJ whole genome shotgun (WGS) entry which is preliminary data.</text>
</comment>
<dbReference type="Pfam" id="PF11227">
    <property type="entry name" value="DUF3025"/>
    <property type="match status" value="1"/>
</dbReference>
<name>A0ABV0EIA6_9BURK</name>
<reference evidence="1 2" key="1">
    <citation type="submission" date="2024-02" db="EMBL/GenBank/DDBJ databases">
        <title>New thermophilic sulfur-oxidizing bacteria from a hot springs of the Uzon caldera (Kamchatka, Russia).</title>
        <authorList>
            <person name="Dukat A.M."/>
            <person name="Elcheninov A.G."/>
            <person name="Frolov E.N."/>
        </authorList>
    </citation>
    <scope>NUCLEOTIDE SEQUENCE [LARGE SCALE GENOMIC DNA]</scope>
    <source>
        <strain evidence="1 2">AK1</strain>
    </source>
</reference>
<accession>A0ABV0EIA6</accession>
<dbReference type="InterPro" id="IPR021390">
    <property type="entry name" value="DUF3025"/>
</dbReference>
<dbReference type="EMBL" id="JBAJEX010000005">
    <property type="protein sequence ID" value="MEO1767122.1"/>
    <property type="molecule type" value="Genomic_DNA"/>
</dbReference>